<dbReference type="SUPFAM" id="SSF49785">
    <property type="entry name" value="Galactose-binding domain-like"/>
    <property type="match status" value="1"/>
</dbReference>
<name>A0A2U2X826_9FLAO</name>
<keyword evidence="1" id="KW-0378">Hydrolase</keyword>
<evidence type="ECO:0000313" key="2">
    <source>
        <dbReference type="Proteomes" id="UP000245375"/>
    </source>
</evidence>
<accession>A0A2U2X826</accession>
<keyword evidence="2" id="KW-1185">Reference proteome</keyword>
<comment type="caution">
    <text evidence="1">The sequence shown here is derived from an EMBL/GenBank/DDBJ whole genome shotgun (WGS) entry which is preliminary data.</text>
</comment>
<reference evidence="1" key="2">
    <citation type="submission" date="2018-05" db="EMBL/GenBank/DDBJ databases">
        <authorList>
            <person name="Lanie J.A."/>
            <person name="Ng W.-L."/>
            <person name="Kazmierczak K.M."/>
            <person name="Andrzejewski T.M."/>
            <person name="Davidsen T.M."/>
            <person name="Wayne K.J."/>
            <person name="Tettelin H."/>
            <person name="Glass J.I."/>
            <person name="Rusch D."/>
            <person name="Podicherti R."/>
            <person name="Tsui H.-C.T."/>
            <person name="Winkler M.E."/>
        </authorList>
    </citation>
    <scope>NUCLEOTIDE SEQUENCE [LARGE SCALE GENOMIC DNA]</scope>
    <source>
        <strain evidence="1">ZY111</strain>
    </source>
</reference>
<gene>
    <name evidence="1" type="ORF">DIS18_05135</name>
</gene>
<dbReference type="GO" id="GO:0016787">
    <property type="term" value="F:hydrolase activity"/>
    <property type="evidence" value="ECO:0007669"/>
    <property type="project" value="UniProtKB-KW"/>
</dbReference>
<dbReference type="AlphaFoldDB" id="A0A2U2X826"/>
<evidence type="ECO:0000313" key="1">
    <source>
        <dbReference type="EMBL" id="PWH83939.1"/>
    </source>
</evidence>
<sequence>MFILILENKTMKMKNIKNNYVKPIYLLGLVFITVFSCEREISDDAVPASFSNTSEVFLDGFSGGMQFQAFGDIFNFQVDNDVTYKGTASMRFSVPAEGETGSFAGGNFFTGGQNPDGSSFYAGGRDLSDYDALTFWAKSSISAEINEVGFGLNPEQGDQFRVSLKNVKVNSNWKKYYIPIPDGSKLKGEQGLFYYFEDAEEGVGYTFWIDELQFENLGTLLQVESKIFNGSDETTSGFTGVDIPVSGVSALYSLPDGSHQALDLTTSYFDYIPSELNVVSGDNLGSIYVSGAGTTVLTPTLDGKKGQGTLTVESLGDFLFAPTPSQDAAGVISLFSNAYTNVAGYRNNLYWEPWQTTTNADFSVTGDDIINYVDFNFVGNTLTEGVLDASAQSNFHFDLFIPGDVAGAQLNVVLRDFGADGADGGGDDSEIGMTFTSFTAGEWNSFDIPLGSTNRDSLGFIIWDNVGSTLTNFYLDNLYFY</sequence>
<dbReference type="EMBL" id="QFRI01000001">
    <property type="protein sequence ID" value="PWH83939.1"/>
    <property type="molecule type" value="Genomic_DNA"/>
</dbReference>
<organism evidence="1 2">
    <name type="scientific">Algibacter marinivivus</name>
    <dbReference type="NCBI Taxonomy" id="2100723"/>
    <lineage>
        <taxon>Bacteria</taxon>
        <taxon>Pseudomonadati</taxon>
        <taxon>Bacteroidota</taxon>
        <taxon>Flavobacteriia</taxon>
        <taxon>Flavobacteriales</taxon>
        <taxon>Flavobacteriaceae</taxon>
        <taxon>Algibacter</taxon>
    </lineage>
</organism>
<dbReference type="Proteomes" id="UP000245375">
    <property type="component" value="Unassembled WGS sequence"/>
</dbReference>
<dbReference type="Gene3D" id="2.60.120.430">
    <property type="entry name" value="Galactose-binding lectin"/>
    <property type="match status" value="1"/>
</dbReference>
<reference evidence="1" key="1">
    <citation type="submission" date="2018-05" db="EMBL/GenBank/DDBJ databases">
        <title>Algibacter marinivivus sp. nov., isolated from sample around a algae.</title>
        <authorList>
            <person name="Zhong X."/>
        </authorList>
    </citation>
    <scope>NUCLEOTIDE SEQUENCE [LARGE SCALE GENOMIC DNA]</scope>
    <source>
        <strain evidence="1">ZY111</strain>
    </source>
</reference>
<proteinExistence type="predicted"/>
<protein>
    <submittedName>
        <fullName evidence="1">Glycosyl hydrolase family 16</fullName>
    </submittedName>
</protein>
<dbReference type="InterPro" id="IPR008979">
    <property type="entry name" value="Galactose-bd-like_sf"/>
</dbReference>